<reference evidence="2 3" key="1">
    <citation type="journal article" date="2017" name="Front. Genet.">
        <title>Draft sequencing of the heterozygous diploid genome of Satsuma (Citrus unshiu Marc.) using a hybrid assembly approach.</title>
        <authorList>
            <person name="Shimizu T."/>
            <person name="Tanizawa Y."/>
            <person name="Mochizuki T."/>
            <person name="Nagasaki H."/>
            <person name="Yoshioka T."/>
            <person name="Toyoda A."/>
            <person name="Fujiyama A."/>
            <person name="Kaminuma E."/>
            <person name="Nakamura Y."/>
        </authorList>
    </citation>
    <scope>NUCLEOTIDE SEQUENCE [LARGE SCALE GENOMIC DNA]</scope>
    <source>
        <strain evidence="3">cv. Miyagawa wase</strain>
    </source>
</reference>
<comment type="similarity">
    <text evidence="1">Belongs to the 'GDSL' lipolytic enzyme family.</text>
</comment>
<dbReference type="Pfam" id="PF00657">
    <property type="entry name" value="Lipase_GDSL"/>
    <property type="match status" value="1"/>
</dbReference>
<sequence length="253" mass="28213">SAIPLSDQLQLFKEYTEKVKQMVGEEGQNRIMKTAFVLVVAGSNDIDNTYFASRVRKLQYDISAYTDLIVGLASTFFKLAYQLNFIHDSSWGKKKYKKELYGLGVRRMGVFSAPPLGCLPSSRTLGGGKTRDCANDYNEAAQMFNTKLSAELESLNIQFPDARLLLIDIYNPLLYLIQNPIKYGFEVVNKGCCGTGTLEASIFCNQFSLNTCTNVSGYIFWDGYHPTERTYKILVSSLINKIANGFVCAGSPC</sequence>
<feature type="non-terminal residue" evidence="2">
    <location>
        <position position="1"/>
    </location>
</feature>
<dbReference type="InterPro" id="IPR050592">
    <property type="entry name" value="GDSL_lipolytic_enzyme"/>
</dbReference>
<name>A0A2H5MVA2_CITUN</name>
<keyword evidence="3" id="KW-1185">Reference proteome</keyword>
<dbReference type="PANTHER" id="PTHR45642">
    <property type="entry name" value="GDSL ESTERASE/LIPASE EXL3"/>
    <property type="match status" value="1"/>
</dbReference>
<comment type="caution">
    <text evidence="2">The sequence shown here is derived from an EMBL/GenBank/DDBJ whole genome shotgun (WGS) entry which is preliminary data.</text>
</comment>
<accession>A0A2H5MVA2</accession>
<dbReference type="STRING" id="55188.A0A2H5MVA2"/>
<dbReference type="InterPro" id="IPR036514">
    <property type="entry name" value="SGNH_hydro_sf"/>
</dbReference>
<evidence type="ECO:0008006" key="4">
    <source>
        <dbReference type="Google" id="ProtNLM"/>
    </source>
</evidence>
<evidence type="ECO:0000313" key="2">
    <source>
        <dbReference type="EMBL" id="GAY31954.1"/>
    </source>
</evidence>
<evidence type="ECO:0000256" key="1">
    <source>
        <dbReference type="ARBA" id="ARBA00008668"/>
    </source>
</evidence>
<organism evidence="2 3">
    <name type="scientific">Citrus unshiu</name>
    <name type="common">Satsuma mandarin</name>
    <name type="synonym">Citrus nobilis var. unshiu</name>
    <dbReference type="NCBI Taxonomy" id="55188"/>
    <lineage>
        <taxon>Eukaryota</taxon>
        <taxon>Viridiplantae</taxon>
        <taxon>Streptophyta</taxon>
        <taxon>Embryophyta</taxon>
        <taxon>Tracheophyta</taxon>
        <taxon>Spermatophyta</taxon>
        <taxon>Magnoliopsida</taxon>
        <taxon>eudicotyledons</taxon>
        <taxon>Gunneridae</taxon>
        <taxon>Pentapetalae</taxon>
        <taxon>rosids</taxon>
        <taxon>malvids</taxon>
        <taxon>Sapindales</taxon>
        <taxon>Rutaceae</taxon>
        <taxon>Aurantioideae</taxon>
        <taxon>Citrus</taxon>
    </lineage>
</organism>
<dbReference type="InterPro" id="IPR001087">
    <property type="entry name" value="GDSL"/>
</dbReference>
<evidence type="ECO:0000313" key="3">
    <source>
        <dbReference type="Proteomes" id="UP000236630"/>
    </source>
</evidence>
<dbReference type="Gene3D" id="3.40.50.1110">
    <property type="entry name" value="SGNH hydrolase"/>
    <property type="match status" value="1"/>
</dbReference>
<dbReference type="PANTHER" id="PTHR45642:SF135">
    <property type="entry name" value="GDSL ESTERASE_LIPASE EXL2"/>
    <property type="match status" value="1"/>
</dbReference>
<dbReference type="Proteomes" id="UP000236630">
    <property type="component" value="Unassembled WGS sequence"/>
</dbReference>
<dbReference type="SUPFAM" id="SSF52266">
    <property type="entry name" value="SGNH hydrolase"/>
    <property type="match status" value="1"/>
</dbReference>
<dbReference type="GO" id="GO:0016788">
    <property type="term" value="F:hydrolase activity, acting on ester bonds"/>
    <property type="evidence" value="ECO:0007669"/>
    <property type="project" value="InterPro"/>
</dbReference>
<gene>
    <name evidence="2" type="ORF">CUMW_285240</name>
</gene>
<dbReference type="AlphaFoldDB" id="A0A2H5MVA2"/>
<dbReference type="GO" id="GO:0005576">
    <property type="term" value="C:extracellular region"/>
    <property type="evidence" value="ECO:0007669"/>
    <property type="project" value="TreeGrafter"/>
</dbReference>
<dbReference type="EMBL" id="BDQV01005326">
    <property type="protein sequence ID" value="GAY31954.1"/>
    <property type="molecule type" value="Genomic_DNA"/>
</dbReference>
<protein>
    <recommendedName>
        <fullName evidence="4">SGNH hydrolase-type esterase domain-containing protein</fullName>
    </recommendedName>
</protein>
<proteinExistence type="inferred from homology"/>